<keyword evidence="1" id="KW-1133">Transmembrane helix</keyword>
<dbReference type="InterPro" id="IPR032690">
    <property type="entry name" value="CarS"/>
</dbReference>
<organism evidence="2 3">
    <name type="scientific">Methyloceanibacter superfactus</name>
    <dbReference type="NCBI Taxonomy" id="1774969"/>
    <lineage>
        <taxon>Bacteria</taxon>
        <taxon>Pseudomonadati</taxon>
        <taxon>Pseudomonadota</taxon>
        <taxon>Alphaproteobacteria</taxon>
        <taxon>Hyphomicrobiales</taxon>
        <taxon>Hyphomicrobiaceae</taxon>
        <taxon>Methyloceanibacter</taxon>
    </lineage>
</organism>
<dbReference type="Proteomes" id="UP000094472">
    <property type="component" value="Unassembled WGS sequence"/>
</dbReference>
<protein>
    <recommendedName>
        <fullName evidence="4">CDP-archaeol synthase</fullName>
    </recommendedName>
</protein>
<sequence>MQPMLIFELLVLVTVANAAPPLAKRLLGDTLAQPLDGGARFVDGRPLFGSTKTIRGIAVCLVATPIAAMLLGMGWEIGLVVAIAAMAGDLVSSFTKRRLGLPSSSRAIGLDHIPESLFPFIASRLLLPVTVLDIVTGTAIFFVASLIVSRILFKLGIRDEPY</sequence>
<comment type="caution">
    <text evidence="2">The sequence shown here is derived from an EMBL/GenBank/DDBJ whole genome shotgun (WGS) entry which is preliminary data.</text>
</comment>
<keyword evidence="3" id="KW-1185">Reference proteome</keyword>
<accession>A0A1E3W800</accession>
<dbReference type="EMBL" id="LPWF01000002">
    <property type="protein sequence ID" value="ODS01939.1"/>
    <property type="molecule type" value="Genomic_DNA"/>
</dbReference>
<keyword evidence="1" id="KW-0472">Membrane</keyword>
<name>A0A1E3W800_9HYPH</name>
<reference evidence="2 3" key="1">
    <citation type="journal article" date="2016" name="Environ. Microbiol.">
        <title>New Methyloceanibacter diversity from North Sea sediments includes methanotroph containing solely the soluble methane monooxygenase.</title>
        <authorList>
            <person name="Vekeman B."/>
            <person name="Kerckhof F.M."/>
            <person name="Cremers G."/>
            <person name="de Vos P."/>
            <person name="Vandamme P."/>
            <person name="Boon N."/>
            <person name="Op den Camp H.J."/>
            <person name="Heylen K."/>
        </authorList>
    </citation>
    <scope>NUCLEOTIDE SEQUENCE [LARGE SCALE GENOMIC DNA]</scope>
    <source>
        <strain evidence="2 3">R-67175</strain>
    </source>
</reference>
<proteinExistence type="predicted"/>
<evidence type="ECO:0008006" key="4">
    <source>
        <dbReference type="Google" id="ProtNLM"/>
    </source>
</evidence>
<dbReference type="Pfam" id="PF01864">
    <property type="entry name" value="CarS-like"/>
    <property type="match status" value="1"/>
</dbReference>
<gene>
    <name evidence="2" type="ORF">AUC69_00015</name>
</gene>
<feature type="transmembrane region" description="Helical" evidence="1">
    <location>
        <begin position="53"/>
        <end position="71"/>
    </location>
</feature>
<dbReference type="AlphaFoldDB" id="A0A1E3W800"/>
<evidence type="ECO:0000313" key="2">
    <source>
        <dbReference type="EMBL" id="ODS01939.1"/>
    </source>
</evidence>
<dbReference type="PANTHER" id="PTHR39650:SF1">
    <property type="entry name" value="CDP-ARCHAEOL SYNTHASE"/>
    <property type="match status" value="1"/>
</dbReference>
<keyword evidence="1" id="KW-0812">Transmembrane</keyword>
<evidence type="ECO:0000313" key="3">
    <source>
        <dbReference type="Proteomes" id="UP000094472"/>
    </source>
</evidence>
<dbReference type="STRING" id="1774969.AUC69_00015"/>
<dbReference type="OrthoDB" id="8850121at2"/>
<feature type="transmembrane region" description="Helical" evidence="1">
    <location>
        <begin position="125"/>
        <end position="148"/>
    </location>
</feature>
<dbReference type="PANTHER" id="PTHR39650">
    <property type="entry name" value="CDP-ARCHAEOL SYNTHASE"/>
    <property type="match status" value="1"/>
</dbReference>
<evidence type="ECO:0000256" key="1">
    <source>
        <dbReference type="SAM" id="Phobius"/>
    </source>
</evidence>
<dbReference type="RefSeq" id="WP_069440348.1">
    <property type="nucleotide sequence ID" value="NZ_LPWF01000002.1"/>
</dbReference>